<dbReference type="AlphaFoldDB" id="A0A6J7PQ21"/>
<sequence length="55" mass="6230">MRRALQLHDVFSIDDALAILWKAVTKHVGHQCNVYLFANGAQRLRWLPNVLGGTD</sequence>
<accession>A0A6J7PQ21</accession>
<proteinExistence type="predicted"/>
<gene>
    <name evidence="1" type="ORF">UFOPK4057_00704</name>
</gene>
<organism evidence="1">
    <name type="scientific">freshwater metagenome</name>
    <dbReference type="NCBI Taxonomy" id="449393"/>
    <lineage>
        <taxon>unclassified sequences</taxon>
        <taxon>metagenomes</taxon>
        <taxon>ecological metagenomes</taxon>
    </lineage>
</organism>
<reference evidence="1" key="1">
    <citation type="submission" date="2020-05" db="EMBL/GenBank/DDBJ databases">
        <authorList>
            <person name="Chiriac C."/>
            <person name="Salcher M."/>
            <person name="Ghai R."/>
            <person name="Kavagutti S V."/>
        </authorList>
    </citation>
    <scope>NUCLEOTIDE SEQUENCE</scope>
</reference>
<name>A0A6J7PQ21_9ZZZZ</name>
<protein>
    <submittedName>
        <fullName evidence="1">Unannotated protein</fullName>
    </submittedName>
</protein>
<evidence type="ECO:0000313" key="1">
    <source>
        <dbReference type="EMBL" id="CAB5007610.1"/>
    </source>
</evidence>
<dbReference type="EMBL" id="CAFBPC010000144">
    <property type="protein sequence ID" value="CAB5007610.1"/>
    <property type="molecule type" value="Genomic_DNA"/>
</dbReference>